<evidence type="ECO:0000259" key="3">
    <source>
        <dbReference type="Pfam" id="PF14901"/>
    </source>
</evidence>
<feature type="transmembrane region" description="Helical" evidence="2">
    <location>
        <begin position="125"/>
        <end position="148"/>
    </location>
</feature>
<sequence length="573" mass="63568">MHGGAAEDLGQSVSFGNNSGVCIENANSKEESSGREQNEISPDRNFNLKHKKGVWGCLSNGFHLKNAMNEVDFSDTLVVRNARALAVSTLKVISHWLERQRPILISLTTNIYNARDHVKAMFERLCPIVLEWLLNFGNIVLLLSIIWLDCTLRGIDSLLRMGTTSLFLIMWCSIFSVIAMVGMVKFLIMLAIAALTAVFVGFSATMLVVAVFGTISLWFLWKFLDDTFCDLPRSREHLALLVATIYFVYCAWMCAGWLGFLLALNLAFLSSDALIYYLKSHIDQQARPDGNPEQTNGMHGHPGFFNGESVHASFSESVPESAENRSPGVASSSGNDTVITSEDEVARLLNYTDHYSALGLSRYQNVDILLDSLRRKEYDAELRREELLNSFRRMVDMVSFPQDLHSQRPMGMNHLENLGESPAINVEYKDFHQAKDGDGWVEQSLEPLLFGFLQRVEAPSAYVCADSKILDGMRCPPNTHKPTFHVNTSVTSKNSTDKGPSSGQRGGTMPMPNLEETMTEEKLLVWLQNAVQGGMFDTCNAATSAESPFAKSGSGSKSGSTNGNNRKKKGKKQ</sequence>
<feature type="compositionally biased region" description="Low complexity" evidence="1">
    <location>
        <begin position="551"/>
        <end position="564"/>
    </location>
</feature>
<dbReference type="EMBL" id="JBBPBN010000017">
    <property type="protein sequence ID" value="KAK9019922.1"/>
    <property type="molecule type" value="Genomic_DNA"/>
</dbReference>
<keyword evidence="5" id="KW-1185">Reference proteome</keyword>
<proteinExistence type="predicted"/>
<feature type="compositionally biased region" description="Polar residues" evidence="1">
    <location>
        <begin position="485"/>
        <end position="503"/>
    </location>
</feature>
<evidence type="ECO:0000313" key="5">
    <source>
        <dbReference type="Proteomes" id="UP001396334"/>
    </source>
</evidence>
<gene>
    <name evidence="4" type="ORF">V6N11_054427</name>
</gene>
<keyword evidence="2" id="KW-0472">Membrane</keyword>
<dbReference type="Proteomes" id="UP001396334">
    <property type="component" value="Unassembled WGS sequence"/>
</dbReference>
<organism evidence="4 5">
    <name type="scientific">Hibiscus sabdariffa</name>
    <name type="common">roselle</name>
    <dbReference type="NCBI Taxonomy" id="183260"/>
    <lineage>
        <taxon>Eukaryota</taxon>
        <taxon>Viridiplantae</taxon>
        <taxon>Streptophyta</taxon>
        <taxon>Embryophyta</taxon>
        <taxon>Tracheophyta</taxon>
        <taxon>Spermatophyta</taxon>
        <taxon>Magnoliopsida</taxon>
        <taxon>eudicotyledons</taxon>
        <taxon>Gunneridae</taxon>
        <taxon>Pentapetalae</taxon>
        <taxon>rosids</taxon>
        <taxon>malvids</taxon>
        <taxon>Malvales</taxon>
        <taxon>Malvaceae</taxon>
        <taxon>Malvoideae</taxon>
        <taxon>Hibiscus</taxon>
    </lineage>
</organism>
<name>A0ABR2S431_9ROSI</name>
<feature type="region of interest" description="Disordered" evidence="1">
    <location>
        <begin position="545"/>
        <end position="573"/>
    </location>
</feature>
<evidence type="ECO:0000256" key="1">
    <source>
        <dbReference type="SAM" id="MobiDB-lite"/>
    </source>
</evidence>
<evidence type="ECO:0000256" key="2">
    <source>
        <dbReference type="SAM" id="Phobius"/>
    </source>
</evidence>
<comment type="caution">
    <text evidence="4">The sequence shown here is derived from an EMBL/GenBank/DDBJ whole genome shotgun (WGS) entry which is preliminary data.</text>
</comment>
<feature type="transmembrane region" description="Helical" evidence="2">
    <location>
        <begin position="168"/>
        <end position="188"/>
    </location>
</feature>
<feature type="transmembrane region" description="Helical" evidence="2">
    <location>
        <begin position="195"/>
        <end position="221"/>
    </location>
</feature>
<evidence type="ECO:0000313" key="4">
    <source>
        <dbReference type="EMBL" id="KAK9019922.1"/>
    </source>
</evidence>
<dbReference type="Pfam" id="PF14901">
    <property type="entry name" value="Jiv90"/>
    <property type="match status" value="1"/>
</dbReference>
<keyword evidence="2" id="KW-1133">Transmembrane helix</keyword>
<feature type="domain" description="Cleavage inducing molecular chaperone Jiv" evidence="3">
    <location>
        <begin position="428"/>
        <end position="487"/>
    </location>
</feature>
<keyword evidence="2" id="KW-0812">Transmembrane</keyword>
<feature type="region of interest" description="Disordered" evidence="1">
    <location>
        <begin position="480"/>
        <end position="513"/>
    </location>
</feature>
<dbReference type="PANTHER" id="PTHR45270:SF4">
    <property type="entry name" value="CHAPERONE DNAJ-DOMAIN SUPERFAMILY PROTEIN"/>
    <property type="match status" value="1"/>
</dbReference>
<protein>
    <recommendedName>
        <fullName evidence="3">Cleavage inducing molecular chaperone Jiv domain-containing protein</fullName>
    </recommendedName>
</protein>
<dbReference type="InterPro" id="IPR032843">
    <property type="entry name" value="Jiv"/>
</dbReference>
<accession>A0ABR2S431</accession>
<dbReference type="PANTHER" id="PTHR45270">
    <property type="entry name" value="OS03G0832900 PROTEIN"/>
    <property type="match status" value="1"/>
</dbReference>
<feature type="region of interest" description="Disordered" evidence="1">
    <location>
        <begin position="316"/>
        <end position="336"/>
    </location>
</feature>
<reference evidence="4 5" key="1">
    <citation type="journal article" date="2024" name="G3 (Bethesda)">
        <title>Genome assembly of Hibiscus sabdariffa L. provides insights into metabolisms of medicinal natural products.</title>
        <authorList>
            <person name="Kim T."/>
        </authorList>
    </citation>
    <scope>NUCLEOTIDE SEQUENCE [LARGE SCALE GENOMIC DNA]</scope>
    <source>
        <strain evidence="4">TK-2024</strain>
        <tissue evidence="4">Old leaves</tissue>
    </source>
</reference>
<feature type="transmembrane region" description="Helical" evidence="2">
    <location>
        <begin position="241"/>
        <end position="269"/>
    </location>
</feature>